<gene>
    <name evidence="7" type="ORF">FB555_000459</name>
</gene>
<dbReference type="EMBL" id="JACGWU010000001">
    <property type="protein sequence ID" value="MBA8828388.1"/>
    <property type="molecule type" value="Genomic_DNA"/>
</dbReference>
<feature type="domain" description="NfeD-like C-terminal" evidence="6">
    <location>
        <begin position="91"/>
        <end position="151"/>
    </location>
</feature>
<keyword evidence="2 5" id="KW-0812">Transmembrane</keyword>
<keyword evidence="7" id="KW-0378">Hydrolase</keyword>
<keyword evidence="8" id="KW-1185">Reference proteome</keyword>
<evidence type="ECO:0000256" key="5">
    <source>
        <dbReference type="SAM" id="Phobius"/>
    </source>
</evidence>
<accession>A0A7W3JSE9</accession>
<comment type="subcellular location">
    <subcellularLocation>
        <location evidence="1">Membrane</location>
        <topology evidence="1">Multi-pass membrane protein</topology>
    </subcellularLocation>
</comment>
<feature type="transmembrane region" description="Helical" evidence="5">
    <location>
        <begin position="52"/>
        <end position="70"/>
    </location>
</feature>
<dbReference type="InterPro" id="IPR052165">
    <property type="entry name" value="Membrane_assoc_protease"/>
</dbReference>
<comment type="caution">
    <text evidence="7">The sequence shown here is derived from an EMBL/GenBank/DDBJ whole genome shotgun (WGS) entry which is preliminary data.</text>
</comment>
<evidence type="ECO:0000313" key="8">
    <source>
        <dbReference type="Proteomes" id="UP000524237"/>
    </source>
</evidence>
<dbReference type="Proteomes" id="UP000524237">
    <property type="component" value="Unassembled WGS sequence"/>
</dbReference>
<organism evidence="7 8">
    <name type="scientific">Alpinimonas psychrophila</name>
    <dbReference type="NCBI Taxonomy" id="748908"/>
    <lineage>
        <taxon>Bacteria</taxon>
        <taxon>Bacillati</taxon>
        <taxon>Actinomycetota</taxon>
        <taxon>Actinomycetes</taxon>
        <taxon>Micrococcales</taxon>
        <taxon>Microbacteriaceae</taxon>
        <taxon>Alpinimonas</taxon>
    </lineage>
</organism>
<dbReference type="AlphaFoldDB" id="A0A7W3JSE9"/>
<keyword evidence="7" id="KW-0645">Protease</keyword>
<dbReference type="Pfam" id="PF01957">
    <property type="entry name" value="NfeD"/>
    <property type="match status" value="1"/>
</dbReference>
<dbReference type="InterPro" id="IPR012340">
    <property type="entry name" value="NA-bd_OB-fold"/>
</dbReference>
<dbReference type="PANTHER" id="PTHR33507">
    <property type="entry name" value="INNER MEMBRANE PROTEIN YBBJ"/>
    <property type="match status" value="1"/>
</dbReference>
<protein>
    <submittedName>
        <fullName evidence="7">Membrane protein implicated in regulation of membrane protease activity</fullName>
    </submittedName>
</protein>
<evidence type="ECO:0000256" key="1">
    <source>
        <dbReference type="ARBA" id="ARBA00004141"/>
    </source>
</evidence>
<evidence type="ECO:0000259" key="6">
    <source>
        <dbReference type="Pfam" id="PF01957"/>
    </source>
</evidence>
<keyword evidence="4 5" id="KW-0472">Membrane</keyword>
<evidence type="ECO:0000313" key="7">
    <source>
        <dbReference type="EMBL" id="MBA8828388.1"/>
    </source>
</evidence>
<proteinExistence type="predicted"/>
<dbReference type="RefSeq" id="WP_182483803.1">
    <property type="nucleotide sequence ID" value="NZ_JACGWU010000001.1"/>
</dbReference>
<evidence type="ECO:0000256" key="2">
    <source>
        <dbReference type="ARBA" id="ARBA00022692"/>
    </source>
</evidence>
<name>A0A7W3JSE9_9MICO</name>
<feature type="transmembrane region" description="Helical" evidence="5">
    <location>
        <begin position="6"/>
        <end position="23"/>
    </location>
</feature>
<reference evidence="7 8" key="1">
    <citation type="submission" date="2020-07" db="EMBL/GenBank/DDBJ databases">
        <title>Sequencing the genomes of 1000 actinobacteria strains.</title>
        <authorList>
            <person name="Klenk H.-P."/>
        </authorList>
    </citation>
    <scope>NUCLEOTIDE SEQUENCE [LARGE SCALE GENOMIC DNA]</scope>
    <source>
        <strain evidence="7 8">DSM 23737</strain>
    </source>
</reference>
<dbReference type="GO" id="GO:0005886">
    <property type="term" value="C:plasma membrane"/>
    <property type="evidence" value="ECO:0007669"/>
    <property type="project" value="TreeGrafter"/>
</dbReference>
<sequence>MVEFFVAYGWIFWLGLILLFLTIEMFTLDFTFLMIGIGSVGGLLSSLVGAPWFVQVLLAAVVSTLLIFTLRPPLLRRLRRNADPVQSNIAALIGLGGAVVAAMSLDGGQVKLVNGETWTAKLSPTIEAQELGLGERVVVVEIEGATALVVPEERTTQ</sequence>
<keyword evidence="3 5" id="KW-1133">Transmembrane helix</keyword>
<dbReference type="PANTHER" id="PTHR33507:SF3">
    <property type="entry name" value="INNER MEMBRANE PROTEIN YBBJ"/>
    <property type="match status" value="1"/>
</dbReference>
<dbReference type="GO" id="GO:0006508">
    <property type="term" value="P:proteolysis"/>
    <property type="evidence" value="ECO:0007669"/>
    <property type="project" value="UniProtKB-KW"/>
</dbReference>
<feature type="transmembrane region" description="Helical" evidence="5">
    <location>
        <begin position="30"/>
        <end position="46"/>
    </location>
</feature>
<dbReference type="Gene3D" id="2.40.50.140">
    <property type="entry name" value="Nucleic acid-binding proteins"/>
    <property type="match status" value="1"/>
</dbReference>
<dbReference type="GO" id="GO:0008233">
    <property type="term" value="F:peptidase activity"/>
    <property type="evidence" value="ECO:0007669"/>
    <property type="project" value="UniProtKB-KW"/>
</dbReference>
<dbReference type="SUPFAM" id="SSF141322">
    <property type="entry name" value="NfeD domain-like"/>
    <property type="match status" value="1"/>
</dbReference>
<dbReference type="InterPro" id="IPR002810">
    <property type="entry name" value="NfeD-like_C"/>
</dbReference>
<evidence type="ECO:0000256" key="3">
    <source>
        <dbReference type="ARBA" id="ARBA00022989"/>
    </source>
</evidence>
<evidence type="ECO:0000256" key="4">
    <source>
        <dbReference type="ARBA" id="ARBA00023136"/>
    </source>
</evidence>